<keyword evidence="5" id="KW-1133">Transmembrane helix</keyword>
<evidence type="ECO:0000313" key="8">
    <source>
        <dbReference type="Proteomes" id="UP000694392"/>
    </source>
</evidence>
<keyword evidence="2" id="KW-0547">Nucleotide-binding</keyword>
<sequence>MASYLTLGETEREEMDGNEHEQPVVIRYGDGNSLELRIVLVGKTGGGKSATGNTILGRTEFESKLGAKSVTVACQEGRRNWAGRELVVIDTPAIFDSEACNEDTYREIGRCITLSSPGPHALVLVTQLGRFTEEDKEAVRRVQDVFGVEATRHMIILFTRKEDLGGGSLHDYVRHSDNKDLLKLIRKCNDRYCAFNNKVTGAERDVQVSELIRMIQNMVAENEGHYYINEIYRETNLTDEKIQYYLLENRVVWNKSEGAGISAYETALLVLGFAVDALALTLLIYLLYYNI</sequence>
<name>A0A8D0GZX4_SPHPU</name>
<keyword evidence="5" id="KW-0472">Membrane</keyword>
<comment type="similarity">
    <text evidence="1">Belongs to the TRAFAC class TrmE-Era-EngA-EngB-Septin-like GTPase superfamily. AIG1/Toc34/Toc159-like paraseptin GTPase family. IAN subfamily.</text>
</comment>
<dbReference type="GeneTree" id="ENSGT00940000154844"/>
<dbReference type="CDD" id="cd01852">
    <property type="entry name" value="AIG1"/>
    <property type="match status" value="1"/>
</dbReference>
<feature type="domain" description="AIG1-type G" evidence="6">
    <location>
        <begin position="33"/>
        <end position="236"/>
    </location>
</feature>
<dbReference type="PROSITE" id="PS51720">
    <property type="entry name" value="G_AIG1"/>
    <property type="match status" value="1"/>
</dbReference>
<keyword evidence="3" id="KW-0342">GTP-binding</keyword>
<dbReference type="Pfam" id="PF04548">
    <property type="entry name" value="AIG1"/>
    <property type="match status" value="1"/>
</dbReference>
<dbReference type="Proteomes" id="UP000694392">
    <property type="component" value="Unplaced"/>
</dbReference>
<keyword evidence="8" id="KW-1185">Reference proteome</keyword>
<dbReference type="InterPro" id="IPR006703">
    <property type="entry name" value="G_AIG1"/>
</dbReference>
<dbReference type="SUPFAM" id="SSF52540">
    <property type="entry name" value="P-loop containing nucleoside triphosphate hydrolases"/>
    <property type="match status" value="1"/>
</dbReference>
<evidence type="ECO:0000256" key="3">
    <source>
        <dbReference type="ARBA" id="ARBA00023134"/>
    </source>
</evidence>
<feature type="transmembrane region" description="Helical" evidence="5">
    <location>
        <begin position="267"/>
        <end position="288"/>
    </location>
</feature>
<evidence type="ECO:0000256" key="5">
    <source>
        <dbReference type="SAM" id="Phobius"/>
    </source>
</evidence>
<accession>A0A8D0GZX4</accession>
<feature type="region of interest" description="Disordered" evidence="4">
    <location>
        <begin position="1"/>
        <end position="21"/>
    </location>
</feature>
<dbReference type="AlphaFoldDB" id="A0A8D0GZX4"/>
<dbReference type="OMA" id="RTCQAET"/>
<dbReference type="FunFam" id="3.40.50.300:FF:000366">
    <property type="entry name" value="GTPase, IMAP family member 2"/>
    <property type="match status" value="1"/>
</dbReference>
<proteinExistence type="inferred from homology"/>
<dbReference type="PANTHER" id="PTHR10903">
    <property type="entry name" value="GTPASE, IMAP FAMILY MEMBER-RELATED"/>
    <property type="match status" value="1"/>
</dbReference>
<evidence type="ECO:0000313" key="7">
    <source>
        <dbReference type="Ensembl" id="ENSSPUP00000013064.1"/>
    </source>
</evidence>
<dbReference type="InterPro" id="IPR027417">
    <property type="entry name" value="P-loop_NTPase"/>
</dbReference>
<dbReference type="Ensembl" id="ENSSPUT00000013935.1">
    <property type="protein sequence ID" value="ENSSPUP00000013064.1"/>
    <property type="gene ID" value="ENSSPUG00000010063.1"/>
</dbReference>
<dbReference type="Gene3D" id="3.40.50.300">
    <property type="entry name" value="P-loop containing nucleotide triphosphate hydrolases"/>
    <property type="match status" value="1"/>
</dbReference>
<protein>
    <recommendedName>
        <fullName evidence="6">AIG1-type G domain-containing protein</fullName>
    </recommendedName>
</protein>
<dbReference type="InterPro" id="IPR045058">
    <property type="entry name" value="GIMA/IAN/Toc"/>
</dbReference>
<evidence type="ECO:0000256" key="2">
    <source>
        <dbReference type="ARBA" id="ARBA00022741"/>
    </source>
</evidence>
<dbReference type="PANTHER" id="PTHR10903:SF73">
    <property type="entry name" value="GTPASE IMAP FAMILY MEMBER 8"/>
    <property type="match status" value="1"/>
</dbReference>
<evidence type="ECO:0000256" key="4">
    <source>
        <dbReference type="SAM" id="MobiDB-lite"/>
    </source>
</evidence>
<evidence type="ECO:0000259" key="6">
    <source>
        <dbReference type="PROSITE" id="PS51720"/>
    </source>
</evidence>
<dbReference type="GO" id="GO:0005525">
    <property type="term" value="F:GTP binding"/>
    <property type="evidence" value="ECO:0007669"/>
    <property type="project" value="UniProtKB-KW"/>
</dbReference>
<reference evidence="7" key="1">
    <citation type="submission" date="2025-08" db="UniProtKB">
        <authorList>
            <consortium name="Ensembl"/>
        </authorList>
    </citation>
    <scope>IDENTIFICATION</scope>
</reference>
<evidence type="ECO:0000256" key="1">
    <source>
        <dbReference type="ARBA" id="ARBA00008535"/>
    </source>
</evidence>
<keyword evidence="5" id="KW-0812">Transmembrane</keyword>
<organism evidence="7 8">
    <name type="scientific">Sphenodon punctatus</name>
    <name type="common">Tuatara</name>
    <name type="synonym">Hatteria punctata</name>
    <dbReference type="NCBI Taxonomy" id="8508"/>
    <lineage>
        <taxon>Eukaryota</taxon>
        <taxon>Metazoa</taxon>
        <taxon>Chordata</taxon>
        <taxon>Craniata</taxon>
        <taxon>Vertebrata</taxon>
        <taxon>Euteleostomi</taxon>
        <taxon>Lepidosauria</taxon>
        <taxon>Sphenodontia</taxon>
        <taxon>Sphenodontidae</taxon>
        <taxon>Sphenodon</taxon>
    </lineage>
</organism>
<reference evidence="7" key="2">
    <citation type="submission" date="2025-09" db="UniProtKB">
        <authorList>
            <consortium name="Ensembl"/>
        </authorList>
    </citation>
    <scope>IDENTIFICATION</scope>
</reference>